<evidence type="ECO:0000313" key="2">
    <source>
        <dbReference type="Proteomes" id="UP000596248"/>
    </source>
</evidence>
<evidence type="ECO:0008006" key="3">
    <source>
        <dbReference type="Google" id="ProtNLM"/>
    </source>
</evidence>
<dbReference type="Proteomes" id="UP000596248">
    <property type="component" value="Chromosome"/>
</dbReference>
<dbReference type="InterPro" id="IPR023833">
    <property type="entry name" value="Signal_pept_SipW-depend-type"/>
</dbReference>
<evidence type="ECO:0000313" key="1">
    <source>
        <dbReference type="EMBL" id="QRG68111.1"/>
    </source>
</evidence>
<organism evidence="1 2">
    <name type="scientific">Brevibacillus choshinensis</name>
    <dbReference type="NCBI Taxonomy" id="54911"/>
    <lineage>
        <taxon>Bacteria</taxon>
        <taxon>Bacillati</taxon>
        <taxon>Bacillota</taxon>
        <taxon>Bacilli</taxon>
        <taxon>Bacillales</taxon>
        <taxon>Paenibacillaceae</taxon>
        <taxon>Brevibacillus</taxon>
    </lineage>
</organism>
<dbReference type="EMBL" id="CP069127">
    <property type="protein sequence ID" value="QRG68111.1"/>
    <property type="molecule type" value="Genomic_DNA"/>
</dbReference>
<dbReference type="RefSeq" id="WP_203355121.1">
    <property type="nucleotide sequence ID" value="NZ_CP069127.1"/>
</dbReference>
<dbReference type="Pfam" id="PF12389">
    <property type="entry name" value="Peptidase_M73"/>
    <property type="match status" value="1"/>
</dbReference>
<name>A0ABX7FPU7_BRECH</name>
<reference evidence="1 2" key="1">
    <citation type="submission" date="2021-01" db="EMBL/GenBank/DDBJ databases">
        <title>Identification of strong promoters based on the transcriptome of Brevibacillus choshinensis.</title>
        <authorList>
            <person name="Yao D."/>
            <person name="Zhang K."/>
            <person name="Wu J."/>
        </authorList>
    </citation>
    <scope>NUCLEOTIDE SEQUENCE [LARGE SCALE GENOMIC DNA]</scope>
    <source>
        <strain evidence="1 2">HPD31-SP3</strain>
    </source>
</reference>
<dbReference type="InterPro" id="IPR022121">
    <property type="entry name" value="Peptidase_M73_camelysin"/>
</dbReference>
<dbReference type="NCBIfam" id="TIGR04088">
    <property type="entry name" value="cognate_SipW"/>
    <property type="match status" value="1"/>
</dbReference>
<protein>
    <recommendedName>
        <fullName evidence="3">Spore coat protein</fullName>
    </recommendedName>
</protein>
<keyword evidence="2" id="KW-1185">Reference proteome</keyword>
<gene>
    <name evidence="1" type="ORF">JNE38_02560</name>
</gene>
<accession>A0ABX7FPU7</accession>
<sequence>MNIKKQFALSLASVGVGAALLGGGTYAWFNSTATISENEFAAGTLDMEVAAVNGYQIKFDLKDLKPGDYMTRRFDIKNTGSLDIKEVLLQLNFNPETDFSEGKAPDGNENVNVSAGKKASALDYLSQYEIQFFKTEAESSYTTSDMDLLKQLKWRLGKNSVTLRDLYELTQTERLDIAYRNLLNPKPGTNTADDDQIEMKIGFINNEQKNPDGTYVQNKYQGDSIKIAFDLEATQWEGIKRDNGDKPPIIVD</sequence>
<proteinExistence type="predicted"/>